<dbReference type="STRING" id="1434123.MSVAZ_2793"/>
<dbReference type="GO" id="GO:0006313">
    <property type="term" value="P:DNA transposition"/>
    <property type="evidence" value="ECO:0007669"/>
    <property type="project" value="InterPro"/>
</dbReference>
<evidence type="ECO:0000313" key="3">
    <source>
        <dbReference type="Proteomes" id="UP000033096"/>
    </source>
</evidence>
<reference evidence="2 3" key="1">
    <citation type="submission" date="2014-07" db="EMBL/GenBank/DDBJ databases">
        <title>Methanogenic archaea and the global carbon cycle.</title>
        <authorList>
            <person name="Henriksen J.R."/>
            <person name="Luke J."/>
            <person name="Reinhart S."/>
            <person name="Benedict M.N."/>
            <person name="Youngblut N.D."/>
            <person name="Metcalf M.E."/>
            <person name="Whitaker R.J."/>
            <person name="Metcalf W.W."/>
        </authorList>
    </citation>
    <scope>NUCLEOTIDE SEQUENCE [LARGE SCALE GENOMIC DNA]</scope>
    <source>
        <strain evidence="2 3">Z-761</strain>
    </source>
</reference>
<dbReference type="GO" id="GO:0003677">
    <property type="term" value="F:DNA binding"/>
    <property type="evidence" value="ECO:0007669"/>
    <property type="project" value="InterPro"/>
</dbReference>
<dbReference type="PATRIC" id="fig|1434123.4.peg.3430"/>
<dbReference type="PANTHER" id="PTHR34614">
    <property type="match status" value="1"/>
</dbReference>
<dbReference type="AlphaFoldDB" id="A0A0E3Q837"/>
<name>A0A0E3Q837_9EURY</name>
<gene>
    <name evidence="2" type="ORF">MSVAZ_2793</name>
</gene>
<protein>
    <submittedName>
        <fullName evidence="2">Mobile element protein</fullName>
    </submittedName>
</protein>
<dbReference type="HOGENOM" id="CLU_031289_3_0_2"/>
<dbReference type="EMBL" id="CP009520">
    <property type="protein sequence ID" value="AKB45062.1"/>
    <property type="molecule type" value="Genomic_DNA"/>
</dbReference>
<dbReference type="KEGG" id="mvc:MSVAZ_2793"/>
<evidence type="ECO:0000259" key="1">
    <source>
        <dbReference type="Pfam" id="PF01609"/>
    </source>
</evidence>
<feature type="domain" description="Transposase IS4-like" evidence="1">
    <location>
        <begin position="225"/>
        <end position="493"/>
    </location>
</feature>
<sequence>MCRCILTYSFPNNNSKTIYTIMRLLYKRMKSILRIKKINGIEYWYEDIPYYDKEKKQIRHKSKYVGRNINGKPVRVRDALNSSDEIVQDETSFVSSKPVNAYNYGEFLPLQKIVEELKIEEYLGDLFNEKDRNMILSMALNRVIRPTAMYNLKTWYENSVLSLQWPELPLKSQNISNLLAKVGNSDIPSMFMGKMFRNLGTKRTLMYDLTSLSSYSQLINLLEYGYNRDNCDLPQINLSMIVDKEKGIPVMYDIYPGSIVDVTTLKNTLKKIEAHGMENYTLVMDRGFFSKGNIEELVREKIPFIMPATMALKSVKELMSSVQKDIESPEYLHKFHKKPIFVKPVTLEEKEFKINGYCFYDPKREMEEKSTFYSRLYDMKEKLEETAIPGWRNAAEVFKERAREMASFYSWKKIDDHFKINIKKNAVSQRINRMGKFFLFYYGERDWVECLTYYRERDIVEKGFKVMKNDIQSLPLNTNKDSTTKGFIFVCFIGLIIRMKLLSMMKETKIIEDYTVESLLLELEKIRKVELQNGEVIVTELTESKRNYGKIEFMRLKSGSQDSHRSSVDPQLAFRHSS</sequence>
<dbReference type="InterPro" id="IPR047654">
    <property type="entry name" value="IS1634_transpos"/>
</dbReference>
<dbReference type="InterPro" id="IPR002559">
    <property type="entry name" value="Transposase_11"/>
</dbReference>
<dbReference type="NCBIfam" id="NF033559">
    <property type="entry name" value="transpos_IS1634"/>
    <property type="match status" value="1"/>
</dbReference>
<dbReference type="GO" id="GO:0004803">
    <property type="term" value="F:transposase activity"/>
    <property type="evidence" value="ECO:0007669"/>
    <property type="project" value="InterPro"/>
</dbReference>
<accession>A0A0E3Q837</accession>
<evidence type="ECO:0000313" key="2">
    <source>
        <dbReference type="EMBL" id="AKB45062.1"/>
    </source>
</evidence>
<dbReference type="Pfam" id="PF01609">
    <property type="entry name" value="DDE_Tnp_1"/>
    <property type="match status" value="1"/>
</dbReference>
<proteinExistence type="predicted"/>
<keyword evidence="3" id="KW-1185">Reference proteome</keyword>
<organism evidence="2 3">
    <name type="scientific">Methanosarcina vacuolata Z-761</name>
    <dbReference type="NCBI Taxonomy" id="1434123"/>
    <lineage>
        <taxon>Archaea</taxon>
        <taxon>Methanobacteriati</taxon>
        <taxon>Methanobacteriota</taxon>
        <taxon>Stenosarchaea group</taxon>
        <taxon>Methanomicrobia</taxon>
        <taxon>Methanosarcinales</taxon>
        <taxon>Methanosarcinaceae</taxon>
        <taxon>Methanosarcina</taxon>
    </lineage>
</organism>
<dbReference type="Proteomes" id="UP000033096">
    <property type="component" value="Chromosome"/>
</dbReference>
<dbReference type="PANTHER" id="PTHR34614:SF2">
    <property type="entry name" value="TRANSPOSASE IS4-LIKE DOMAIN-CONTAINING PROTEIN"/>
    <property type="match status" value="1"/>
</dbReference>